<dbReference type="AlphaFoldDB" id="A0A914E488"/>
<feature type="transmembrane region" description="Helical" evidence="1">
    <location>
        <begin position="52"/>
        <end position="75"/>
    </location>
</feature>
<evidence type="ECO:0000313" key="2">
    <source>
        <dbReference type="Proteomes" id="UP000887540"/>
    </source>
</evidence>
<organism evidence="2 3">
    <name type="scientific">Acrobeloides nanus</name>
    <dbReference type="NCBI Taxonomy" id="290746"/>
    <lineage>
        <taxon>Eukaryota</taxon>
        <taxon>Metazoa</taxon>
        <taxon>Ecdysozoa</taxon>
        <taxon>Nematoda</taxon>
        <taxon>Chromadorea</taxon>
        <taxon>Rhabditida</taxon>
        <taxon>Tylenchina</taxon>
        <taxon>Cephalobomorpha</taxon>
        <taxon>Cephaloboidea</taxon>
        <taxon>Cephalobidae</taxon>
        <taxon>Acrobeloides</taxon>
    </lineage>
</organism>
<keyword evidence="1" id="KW-0812">Transmembrane</keyword>
<keyword evidence="2" id="KW-1185">Reference proteome</keyword>
<protein>
    <submittedName>
        <fullName evidence="3">Uncharacterized protein</fullName>
    </submittedName>
</protein>
<keyword evidence="1" id="KW-0472">Membrane</keyword>
<name>A0A914E488_9BILA</name>
<reference evidence="3" key="1">
    <citation type="submission" date="2022-11" db="UniProtKB">
        <authorList>
            <consortium name="WormBaseParasite"/>
        </authorList>
    </citation>
    <scope>IDENTIFICATION</scope>
</reference>
<proteinExistence type="predicted"/>
<accession>A0A914E488</accession>
<evidence type="ECO:0000256" key="1">
    <source>
        <dbReference type="SAM" id="Phobius"/>
    </source>
</evidence>
<dbReference type="Proteomes" id="UP000887540">
    <property type="component" value="Unplaced"/>
</dbReference>
<sequence>MKFEPVKASIPALCLVRIFNGLNGINGLYGFYGLYGFFMLSMQLIHGLNGLYGFYGLYGFFMLFMWLIHGLNGIFNGFYGLIDDKLLLPTTIHAFLPNDDVPSNSMCSKNLLRPTDQNRSKNKMCPTNLLCSPNPNEAYCEPETYYVQKTQCVPQTECVQMTECVPQKTCELQTTYVPKCMCCDSGMGSMGGSSMGSMPMAKKYMRKFLRHRRSAFMNRKMNNNFNSTNMRKFANLKTKFINNRKMRCFC</sequence>
<keyword evidence="1" id="KW-1133">Transmembrane helix</keyword>
<dbReference type="WBParaSite" id="ACRNAN_scaffold5597.g24485.t1">
    <property type="protein sequence ID" value="ACRNAN_scaffold5597.g24485.t1"/>
    <property type="gene ID" value="ACRNAN_scaffold5597.g24485"/>
</dbReference>
<evidence type="ECO:0000313" key="3">
    <source>
        <dbReference type="WBParaSite" id="ACRNAN_scaffold5597.g24485.t1"/>
    </source>
</evidence>
<feature type="transmembrane region" description="Helical" evidence="1">
    <location>
        <begin position="12"/>
        <end position="32"/>
    </location>
</feature>